<proteinExistence type="predicted"/>
<evidence type="ECO:0000259" key="1">
    <source>
        <dbReference type="SMART" id="SM00955"/>
    </source>
</evidence>
<evidence type="ECO:0000313" key="3">
    <source>
        <dbReference type="EMBL" id="ERJ98221.1"/>
    </source>
</evidence>
<dbReference type="GO" id="GO:0003723">
    <property type="term" value="F:RNA binding"/>
    <property type="evidence" value="ECO:0007669"/>
    <property type="project" value="InterPro"/>
</dbReference>
<dbReference type="GO" id="GO:0006402">
    <property type="term" value="P:mRNA catabolic process"/>
    <property type="evidence" value="ECO:0007669"/>
    <property type="project" value="TreeGrafter"/>
</dbReference>
<dbReference type="InterPro" id="IPR036388">
    <property type="entry name" value="WH-like_DNA-bd_sf"/>
</dbReference>
<dbReference type="STRING" id="1125725.HMPREF1325_0767"/>
<dbReference type="PATRIC" id="fig|1125725.3.peg.520"/>
<dbReference type="Proteomes" id="UP000016412">
    <property type="component" value="Unassembled WGS sequence"/>
</dbReference>
<dbReference type="SMART" id="SM00955">
    <property type="entry name" value="RNB"/>
    <property type="match status" value="1"/>
</dbReference>
<dbReference type="Gene3D" id="1.10.10.10">
    <property type="entry name" value="Winged helix-like DNA-binding domain superfamily/Winged helix DNA-binding domain"/>
    <property type="match status" value="1"/>
</dbReference>
<dbReference type="Pfam" id="PF00773">
    <property type="entry name" value="RNB"/>
    <property type="match status" value="2"/>
</dbReference>
<feature type="domain" description="RNB" evidence="1">
    <location>
        <begin position="255"/>
        <end position="529"/>
    </location>
</feature>
<name>U1FNL8_TRESO</name>
<evidence type="ECO:0000313" key="5">
    <source>
        <dbReference type="Proteomes" id="UP000016646"/>
    </source>
</evidence>
<dbReference type="PANTHER" id="PTHR23355:SF42">
    <property type="entry name" value="RIBONUCLEASE II, CHLOROPLASTIC_MITOCHONDRIAL"/>
    <property type="match status" value="1"/>
</dbReference>
<comment type="caution">
    <text evidence="2">The sequence shown here is derived from an EMBL/GenBank/DDBJ whole genome shotgun (WGS) entry which is preliminary data.</text>
</comment>
<evidence type="ECO:0000313" key="4">
    <source>
        <dbReference type="Proteomes" id="UP000016412"/>
    </source>
</evidence>
<organism evidence="2 4">
    <name type="scientific">Treponema socranskii subsp. socranskii VPI DR56BR1116 = ATCC 35536</name>
    <dbReference type="NCBI Taxonomy" id="1125725"/>
    <lineage>
        <taxon>Bacteria</taxon>
        <taxon>Pseudomonadati</taxon>
        <taxon>Spirochaetota</taxon>
        <taxon>Spirochaetia</taxon>
        <taxon>Spirochaetales</taxon>
        <taxon>Treponemataceae</taxon>
        <taxon>Treponema</taxon>
    </lineage>
</organism>
<dbReference type="EMBL" id="AUZJ01000012">
    <property type="protein sequence ID" value="ERF61473.1"/>
    <property type="molecule type" value="Genomic_DNA"/>
</dbReference>
<keyword evidence="5" id="KW-1185">Reference proteome</keyword>
<dbReference type="SUPFAM" id="SSF50249">
    <property type="entry name" value="Nucleic acid-binding proteins"/>
    <property type="match status" value="2"/>
</dbReference>
<dbReference type="Proteomes" id="UP000016646">
    <property type="component" value="Unassembled WGS sequence"/>
</dbReference>
<dbReference type="PANTHER" id="PTHR23355">
    <property type="entry name" value="RIBONUCLEASE"/>
    <property type="match status" value="1"/>
</dbReference>
<sequence length="633" mass="69772">MIRKNAVVLYKNQCALVTDVEGEKYAIQYCPSAAATGKKSYVSLKVREKDIVPLHAGPASSLDALLSFSDGALSAQLSEAYELLRSDPGTASSSVPFADIAELMRPSFSADESFAVYKAISESDEFALDTASFKSGTLAFVPRSEEETAALKQKAYEKAHEGELRAAFIKRLKQKKLELPGDSKYMSEVESLALGQTDKSKAMAEAGFSQTPEKAHKLLIDTGVWPLTRNPYPTRYGLSMTSASEGLAIPPEEERLFVQSRAYAIDNAWSEDPDDAISWDGEYLWVHVADPASSVMPDSSIDKAARERGTTLYLPEGTSRMLAETSLADYALGLNERSRALSFRILFDDKGGISDCAVFKTLVNVERLTYEKADALKDSPELKPLFDIAKRNIERRKRAGACSVDLPEVHISVDGETKKVSIEPEIRYESGDTVREMMLLAGEGAARFAFKNGIPFPYVSQEAPAIPSDLPSGLAGDFRLLRCMRKRSVGITPAPHAAIGVSMYSQVTSPLRRYGDLIAHEQLRAFMAGRPLIDKDDMLTRISEGDIASIAARKASRCSETHWKLVYLLQNPEWTGEAVCVDKKDKQIQLYIPSLDMQTFIAPQKKYELNDTLEVKAANIDIPQQTVVFVPKD</sequence>
<dbReference type="OrthoDB" id="9764149at2"/>
<protein>
    <submittedName>
        <fullName evidence="2">RNB-like protein</fullName>
    </submittedName>
</protein>
<dbReference type="GO" id="GO:0000175">
    <property type="term" value="F:3'-5'-RNA exonuclease activity"/>
    <property type="evidence" value="ECO:0007669"/>
    <property type="project" value="TreeGrafter"/>
</dbReference>
<dbReference type="InterPro" id="IPR001900">
    <property type="entry name" value="RNase_II/R"/>
</dbReference>
<dbReference type="eggNOG" id="COG0557">
    <property type="taxonomic scope" value="Bacteria"/>
</dbReference>
<evidence type="ECO:0000313" key="2">
    <source>
        <dbReference type="EMBL" id="ERF61473.1"/>
    </source>
</evidence>
<accession>U1FNL8</accession>
<dbReference type="RefSeq" id="WP_021329592.1">
    <property type="nucleotide sequence ID" value="NZ_AUZJ01000012.1"/>
</dbReference>
<reference evidence="4 5" key="1">
    <citation type="submission" date="2013-08" db="EMBL/GenBank/DDBJ databases">
        <authorList>
            <person name="Durkin A.S."/>
            <person name="Haft D.R."/>
            <person name="McCorrison J."/>
            <person name="Torralba M."/>
            <person name="Gillis M."/>
            <person name="Haft D.H."/>
            <person name="Methe B."/>
            <person name="Sutton G."/>
            <person name="Nelson K.E."/>
        </authorList>
    </citation>
    <scope>NUCLEOTIDE SEQUENCE [LARGE SCALE GENOMIC DNA]</scope>
    <source>
        <strain evidence="3 5">ATCC 35536</strain>
        <strain evidence="2 4">VPI DR56BR1116</strain>
    </source>
</reference>
<dbReference type="AlphaFoldDB" id="U1FNL8"/>
<gene>
    <name evidence="3" type="ORF">HMPREF0860_1795</name>
    <name evidence="2" type="ORF">HMPREF1325_0767</name>
</gene>
<dbReference type="GO" id="GO:0000932">
    <property type="term" value="C:P-body"/>
    <property type="evidence" value="ECO:0007669"/>
    <property type="project" value="TreeGrafter"/>
</dbReference>
<dbReference type="InterPro" id="IPR012340">
    <property type="entry name" value="NA-bd_OB-fold"/>
</dbReference>
<dbReference type="InterPro" id="IPR056404">
    <property type="entry name" value="HTH_RNase_II"/>
</dbReference>
<dbReference type="InterPro" id="IPR050180">
    <property type="entry name" value="RNR_Ribonuclease"/>
</dbReference>
<dbReference type="EMBL" id="AVQI01000082">
    <property type="protein sequence ID" value="ERJ98221.1"/>
    <property type="molecule type" value="Genomic_DNA"/>
</dbReference>
<dbReference type="Pfam" id="PF23161">
    <property type="entry name" value="HTH_RNase_II"/>
    <property type="match status" value="1"/>
</dbReference>